<reference evidence="1 2" key="1">
    <citation type="submission" date="2024-02" db="EMBL/GenBank/DDBJ databases">
        <authorList>
            <person name="Chen Y."/>
            <person name="Shah S."/>
            <person name="Dougan E. K."/>
            <person name="Thang M."/>
            <person name="Chan C."/>
        </authorList>
    </citation>
    <scope>NUCLEOTIDE SEQUENCE [LARGE SCALE GENOMIC DNA]</scope>
</reference>
<protein>
    <recommendedName>
        <fullName evidence="3">PLA2c domain-containing protein</fullName>
    </recommendedName>
</protein>
<dbReference type="EMBL" id="CAXAMN010022029">
    <property type="protein sequence ID" value="CAK9065820.1"/>
    <property type="molecule type" value="Genomic_DNA"/>
</dbReference>
<evidence type="ECO:0000313" key="1">
    <source>
        <dbReference type="EMBL" id="CAK9065820.1"/>
    </source>
</evidence>
<accession>A0ABP0NPW4</accession>
<proteinExistence type="predicted"/>
<name>A0ABP0NPW4_9DINO</name>
<evidence type="ECO:0000313" key="2">
    <source>
        <dbReference type="Proteomes" id="UP001642484"/>
    </source>
</evidence>
<organism evidence="1 2">
    <name type="scientific">Durusdinium trenchii</name>
    <dbReference type="NCBI Taxonomy" id="1381693"/>
    <lineage>
        <taxon>Eukaryota</taxon>
        <taxon>Sar</taxon>
        <taxon>Alveolata</taxon>
        <taxon>Dinophyceae</taxon>
        <taxon>Suessiales</taxon>
        <taxon>Symbiodiniaceae</taxon>
        <taxon>Durusdinium</taxon>
    </lineage>
</organism>
<evidence type="ECO:0008006" key="3">
    <source>
        <dbReference type="Google" id="ProtNLM"/>
    </source>
</evidence>
<keyword evidence="2" id="KW-1185">Reference proteome</keyword>
<gene>
    <name evidence="1" type="ORF">CCMP2556_LOCUS32324</name>
</gene>
<sequence>MGCYRALTMLKHMEKFQSVSSVSGGTWGTSIYMFGATFKGSPVSNTELLGTPLNPPDCTLARLQEAVPAIASGIVEGDSDKILAELGVEFLGREWEVWPHVMSRWLYRYFDDLKSFDNYTAVDAAQIAKIKEQNPQLEKKPFLSMRADRRTQAYTMCCTMLSPEGRLATESNAVSLQMAANRTGSPFYPDNAQVKYQKAPICPCDKCCYKCCTITRTVGGGFVESFAFGGEAPNAKGQMGGQGVKVGAPAKPFALPYMAGMSSWAPGGVMDSSAVLGELGNLRQKYWPVTSPHLPKAQKALMYEFGDGGLIDNSGVLCQLQRGAPKFVWIATAWSAFSTTYDWANATVENFDPIAAGVVDQLYVLFGYNTTSEGYFYANDQVFEKDLLLPMCKELRALALLGKPAVLKKTMRVLPNEWWGIVGNCEVEYIIIYLQACQDFQKALPAETQAEIAKGSDGMFNNFPIYSTTGNNSGDALGLTTPQVNLLAAQAQYSVVVNAALFNELLGSYPDQTDV</sequence>
<comment type="caution">
    <text evidence="1">The sequence shown here is derived from an EMBL/GenBank/DDBJ whole genome shotgun (WGS) entry which is preliminary data.</text>
</comment>
<dbReference type="Proteomes" id="UP001642484">
    <property type="component" value="Unassembled WGS sequence"/>
</dbReference>